<dbReference type="InterPro" id="IPR038731">
    <property type="entry name" value="RgtA/B/C-like"/>
</dbReference>
<reference evidence="10 11" key="1">
    <citation type="submission" date="2019-03" db="EMBL/GenBank/DDBJ databases">
        <title>Genomic Encyclopedia of Type Strains, Phase IV (KMG-IV): sequencing the most valuable type-strain genomes for metagenomic binning, comparative biology and taxonomic classification.</title>
        <authorList>
            <person name="Goeker M."/>
        </authorList>
    </citation>
    <scope>NUCLEOTIDE SEQUENCE [LARGE SCALE GENOMIC DNA]</scope>
    <source>
        <strain evidence="10 11">DSM 103428</strain>
    </source>
</reference>
<dbReference type="Proteomes" id="UP000295210">
    <property type="component" value="Unassembled WGS sequence"/>
</dbReference>
<evidence type="ECO:0000313" key="10">
    <source>
        <dbReference type="EMBL" id="TCK72001.1"/>
    </source>
</evidence>
<proteinExistence type="predicted"/>
<evidence type="ECO:0000256" key="1">
    <source>
        <dbReference type="ARBA" id="ARBA00004651"/>
    </source>
</evidence>
<organism evidence="10 11">
    <name type="scientific">Acidipila rosea</name>
    <dbReference type="NCBI Taxonomy" id="768535"/>
    <lineage>
        <taxon>Bacteria</taxon>
        <taxon>Pseudomonadati</taxon>
        <taxon>Acidobacteriota</taxon>
        <taxon>Terriglobia</taxon>
        <taxon>Terriglobales</taxon>
        <taxon>Acidobacteriaceae</taxon>
        <taxon>Acidipila</taxon>
    </lineage>
</organism>
<dbReference type="PANTHER" id="PTHR33908">
    <property type="entry name" value="MANNOSYLTRANSFERASE YKCB-RELATED"/>
    <property type="match status" value="1"/>
</dbReference>
<feature type="transmembrane region" description="Helical" evidence="8">
    <location>
        <begin position="171"/>
        <end position="192"/>
    </location>
</feature>
<dbReference type="InterPro" id="IPR050297">
    <property type="entry name" value="LipidA_mod_glycosyltrf_83"/>
</dbReference>
<dbReference type="GO" id="GO:0009103">
    <property type="term" value="P:lipopolysaccharide biosynthetic process"/>
    <property type="evidence" value="ECO:0007669"/>
    <property type="project" value="UniProtKB-ARBA"/>
</dbReference>
<feature type="transmembrane region" description="Helical" evidence="8">
    <location>
        <begin position="301"/>
        <end position="320"/>
    </location>
</feature>
<evidence type="ECO:0000313" key="11">
    <source>
        <dbReference type="Proteomes" id="UP000295210"/>
    </source>
</evidence>
<feature type="transmembrane region" description="Helical" evidence="8">
    <location>
        <begin position="404"/>
        <end position="424"/>
    </location>
</feature>
<sequence length="566" mass="63060">MHLSKKLSFLDLLYLVCCIAASLLLWRSYLAFNLPVAANVDERTGLEILTRFHTSGLNPHFFLYPTFYYYFTYFATRPWSFSDVLLHGRILNMAFVGVTGWIAYMFCVRFFRSRLAGLIAAFAIVTSPLISFSGSYLCTDVFLAASTLASIYFLTGFFTDGNKRSWTTGMVLLGLAVGCKYTAFLLFVAYLAQESALRFREQKHQQETEGGPFVSRRLLVALLCTAGVVLALAATAFPTHLVLSFIAQTRTNPNGRPAAEYLPFFHSLRIKLGAAGLLFLALAALSLWVDQVYRALAPTRLYKAFAIILVMALVTTPYSVITPKRFILDLGSLAKLNLVVVVGAQQWHNYWMWYLQSEALILGAFALAGFLLLLRQWPKYGLGLIYVVLYFLVIGTSHKGYARYLTAILPLLYCYASYALLRLVSLPVRGRKLSPILEYAVVAAIAAVTLYNTAAHIQEVRRLSATHDEFWQSYTTARRLRPAAVLTLGDAPDVELANAGMTVVELPQSASLNPVMLSSLHCDQLLIVEGHFADPNTLSSTTLAPVLRAQGVYGQEVFRQQKQNCR</sequence>
<evidence type="ECO:0000256" key="2">
    <source>
        <dbReference type="ARBA" id="ARBA00022475"/>
    </source>
</evidence>
<evidence type="ECO:0000256" key="7">
    <source>
        <dbReference type="ARBA" id="ARBA00023136"/>
    </source>
</evidence>
<feature type="transmembrane region" description="Helical" evidence="8">
    <location>
        <begin position="12"/>
        <end position="32"/>
    </location>
</feature>
<dbReference type="PANTHER" id="PTHR33908:SF11">
    <property type="entry name" value="MEMBRANE PROTEIN"/>
    <property type="match status" value="1"/>
</dbReference>
<keyword evidence="3 10" id="KW-0328">Glycosyltransferase</keyword>
<feature type="transmembrane region" description="Helical" evidence="8">
    <location>
        <begin position="90"/>
        <end position="108"/>
    </location>
</feature>
<dbReference type="GO" id="GO:0016763">
    <property type="term" value="F:pentosyltransferase activity"/>
    <property type="evidence" value="ECO:0007669"/>
    <property type="project" value="TreeGrafter"/>
</dbReference>
<comment type="subcellular location">
    <subcellularLocation>
        <location evidence="1">Cell membrane</location>
        <topology evidence="1">Multi-pass membrane protein</topology>
    </subcellularLocation>
</comment>
<dbReference type="Pfam" id="PF13231">
    <property type="entry name" value="PMT_2"/>
    <property type="match status" value="1"/>
</dbReference>
<protein>
    <submittedName>
        <fullName evidence="10">Dolichyl-phosphate-mannose-protein mannosyltransferase</fullName>
    </submittedName>
</protein>
<evidence type="ECO:0000256" key="4">
    <source>
        <dbReference type="ARBA" id="ARBA00022679"/>
    </source>
</evidence>
<feature type="transmembrane region" description="Helical" evidence="8">
    <location>
        <begin position="436"/>
        <end position="454"/>
    </location>
</feature>
<evidence type="ECO:0000256" key="8">
    <source>
        <dbReference type="SAM" id="Phobius"/>
    </source>
</evidence>
<keyword evidence="7 8" id="KW-0472">Membrane</keyword>
<feature type="transmembrane region" description="Helical" evidence="8">
    <location>
        <begin position="268"/>
        <end position="289"/>
    </location>
</feature>
<dbReference type="GO" id="GO:0005886">
    <property type="term" value="C:plasma membrane"/>
    <property type="evidence" value="ECO:0007669"/>
    <property type="project" value="UniProtKB-SubCell"/>
</dbReference>
<feature type="transmembrane region" description="Helical" evidence="8">
    <location>
        <begin position="353"/>
        <end position="373"/>
    </location>
</feature>
<gene>
    <name evidence="10" type="ORF">C7378_2632</name>
</gene>
<dbReference type="AlphaFoldDB" id="A0A4V2PUW6"/>
<evidence type="ECO:0000259" key="9">
    <source>
        <dbReference type="Pfam" id="PF13231"/>
    </source>
</evidence>
<feature type="domain" description="Glycosyltransferase RgtA/B/C/D-like" evidence="9">
    <location>
        <begin position="84"/>
        <end position="196"/>
    </location>
</feature>
<feature type="transmembrane region" description="Helical" evidence="8">
    <location>
        <begin position="380"/>
        <end position="398"/>
    </location>
</feature>
<evidence type="ECO:0000256" key="3">
    <source>
        <dbReference type="ARBA" id="ARBA00022676"/>
    </source>
</evidence>
<keyword evidence="6 8" id="KW-1133">Transmembrane helix</keyword>
<evidence type="ECO:0000256" key="5">
    <source>
        <dbReference type="ARBA" id="ARBA00022692"/>
    </source>
</evidence>
<feature type="transmembrane region" description="Helical" evidence="8">
    <location>
        <begin position="218"/>
        <end position="247"/>
    </location>
</feature>
<evidence type="ECO:0000256" key="6">
    <source>
        <dbReference type="ARBA" id="ARBA00022989"/>
    </source>
</evidence>
<keyword evidence="11" id="KW-1185">Reference proteome</keyword>
<feature type="transmembrane region" description="Helical" evidence="8">
    <location>
        <begin position="115"/>
        <end position="135"/>
    </location>
</feature>
<dbReference type="RefSeq" id="WP_131997400.1">
    <property type="nucleotide sequence ID" value="NZ_SMGK01000004.1"/>
</dbReference>
<name>A0A4V2PUW6_9BACT</name>
<keyword evidence="4 10" id="KW-0808">Transferase</keyword>
<keyword evidence="5 8" id="KW-0812">Transmembrane</keyword>
<comment type="caution">
    <text evidence="10">The sequence shown here is derived from an EMBL/GenBank/DDBJ whole genome shotgun (WGS) entry which is preliminary data.</text>
</comment>
<keyword evidence="2" id="KW-1003">Cell membrane</keyword>
<dbReference type="EMBL" id="SMGK01000004">
    <property type="protein sequence ID" value="TCK72001.1"/>
    <property type="molecule type" value="Genomic_DNA"/>
</dbReference>
<accession>A0A4V2PUW6</accession>